<reference evidence="4 5" key="1">
    <citation type="submission" date="2017-03" db="EMBL/GenBank/DDBJ databases">
        <title>Foreign affairs: Plasmid Transfer between Roseobacters and Rhizobia.</title>
        <authorList>
            <person name="Bartling P."/>
            <person name="Bunk B."/>
            <person name="Overmann J."/>
            <person name="Brinkmann H."/>
            <person name="Petersen J."/>
        </authorList>
    </citation>
    <scope>NUCLEOTIDE SEQUENCE [LARGE SCALE GENOMIC DNA]</scope>
    <source>
        <strain evidence="4 5">MACL11</strain>
    </source>
</reference>
<proteinExistence type="predicted"/>
<accession>A0A1U9YYS2</accession>
<organism evidence="4 5">
    <name type="scientific">Martelella mediterranea DSM 17316</name>
    <dbReference type="NCBI Taxonomy" id="1122214"/>
    <lineage>
        <taxon>Bacteria</taxon>
        <taxon>Pseudomonadati</taxon>
        <taxon>Pseudomonadota</taxon>
        <taxon>Alphaproteobacteria</taxon>
        <taxon>Hyphomicrobiales</taxon>
        <taxon>Aurantimonadaceae</taxon>
        <taxon>Martelella</taxon>
    </lineage>
</organism>
<dbReference type="PROSITE" id="PS51186">
    <property type="entry name" value="GNAT"/>
    <property type="match status" value="1"/>
</dbReference>
<dbReference type="AlphaFoldDB" id="A0A1U9YYS2"/>
<dbReference type="InterPro" id="IPR016181">
    <property type="entry name" value="Acyl_CoA_acyltransferase"/>
</dbReference>
<dbReference type="STRING" id="1122214.Mame_01222"/>
<evidence type="ECO:0000256" key="2">
    <source>
        <dbReference type="ARBA" id="ARBA00023315"/>
    </source>
</evidence>
<dbReference type="KEGG" id="mmed:Mame_01222"/>
<dbReference type="InterPro" id="IPR000182">
    <property type="entry name" value="GNAT_dom"/>
</dbReference>
<evidence type="ECO:0000259" key="3">
    <source>
        <dbReference type="PROSITE" id="PS51186"/>
    </source>
</evidence>
<dbReference type="Pfam" id="PF00583">
    <property type="entry name" value="Acetyltransf_1"/>
    <property type="match status" value="1"/>
</dbReference>
<evidence type="ECO:0000313" key="5">
    <source>
        <dbReference type="Proteomes" id="UP000191135"/>
    </source>
</evidence>
<dbReference type="eggNOG" id="COG0456">
    <property type="taxonomic scope" value="Bacteria"/>
</dbReference>
<dbReference type="OrthoDB" id="9799154at2"/>
<evidence type="ECO:0000313" key="4">
    <source>
        <dbReference type="EMBL" id="AQZ50591.1"/>
    </source>
</evidence>
<sequence>MRILSSDVRPAEAADAEKIARVHWLAWQQVYAGILPHRALQDMISARNIAWWKNAIASEETLLVLEVQGQPVGYASVGLNRVKALPQEGEIYEIYLLPEYQGLGFGRVLFAEARRLLASLGCKGTICWCFDALDHAGTFFTALGGKPFAFAEEEHGGKVLGKVSYIWE</sequence>
<dbReference type="Gene3D" id="3.40.630.30">
    <property type="match status" value="1"/>
</dbReference>
<evidence type="ECO:0000256" key="1">
    <source>
        <dbReference type="ARBA" id="ARBA00022679"/>
    </source>
</evidence>
<dbReference type="Proteomes" id="UP000191135">
    <property type="component" value="Chromosome"/>
</dbReference>
<protein>
    <submittedName>
        <fullName evidence="4">Acetyltransferase (GNAT) family protein</fullName>
    </submittedName>
</protein>
<dbReference type="InterPro" id="IPR050832">
    <property type="entry name" value="Bact_Acetyltransf"/>
</dbReference>
<dbReference type="EMBL" id="CP020330">
    <property type="protein sequence ID" value="AQZ50591.1"/>
    <property type="molecule type" value="Genomic_DNA"/>
</dbReference>
<keyword evidence="5" id="KW-1185">Reference proteome</keyword>
<dbReference type="PANTHER" id="PTHR43877">
    <property type="entry name" value="AMINOALKYLPHOSPHONATE N-ACETYLTRANSFERASE-RELATED-RELATED"/>
    <property type="match status" value="1"/>
</dbReference>
<dbReference type="CDD" id="cd04301">
    <property type="entry name" value="NAT_SF"/>
    <property type="match status" value="1"/>
</dbReference>
<name>A0A1U9YYS2_9HYPH</name>
<dbReference type="SUPFAM" id="SSF55729">
    <property type="entry name" value="Acyl-CoA N-acyltransferases (Nat)"/>
    <property type="match status" value="1"/>
</dbReference>
<keyword evidence="1 4" id="KW-0808">Transferase</keyword>
<keyword evidence="2" id="KW-0012">Acyltransferase</keyword>
<dbReference type="GO" id="GO:0016747">
    <property type="term" value="F:acyltransferase activity, transferring groups other than amino-acyl groups"/>
    <property type="evidence" value="ECO:0007669"/>
    <property type="project" value="InterPro"/>
</dbReference>
<feature type="domain" description="N-acetyltransferase" evidence="3">
    <location>
        <begin position="6"/>
        <end position="168"/>
    </location>
</feature>
<gene>
    <name evidence="4" type="ORF">Mame_01222</name>
</gene>
<dbReference type="RefSeq" id="WP_026173535.1">
    <property type="nucleotide sequence ID" value="NZ_AQWH01000011.1"/>
</dbReference>